<dbReference type="AlphaFoldDB" id="A0A248KLJ3"/>
<sequence>MGESRGQIEVAAVHSTKNRVLALMVLAIALTAGVIALAWLQLQHLLLKPLASAIGQLEQVASGI</sequence>
<dbReference type="EMBL" id="CP022114">
    <property type="protein sequence ID" value="ASG64262.1"/>
    <property type="molecule type" value="Genomic_DNA"/>
</dbReference>
<evidence type="ECO:0000313" key="2">
    <source>
        <dbReference type="EMBL" id="ASG64262.1"/>
    </source>
</evidence>
<reference evidence="2 3" key="1">
    <citation type="submission" date="2017-06" db="EMBL/GenBank/DDBJ databases">
        <title>Origin of plasmid-mediated fosfomycin resistance gene fosA3.</title>
        <authorList>
            <person name="Ito R."/>
            <person name="Pacey M.P."/>
            <person name="Doi Y."/>
        </authorList>
    </citation>
    <scope>NUCLEOTIDE SEQUENCE [LARGE SCALE GENOMIC DNA]</scope>
    <source>
        <strain evidence="2 3">YDC799</strain>
    </source>
</reference>
<keyword evidence="1" id="KW-1133">Transmembrane helix</keyword>
<proteinExistence type="predicted"/>
<organism evidence="2 3">
    <name type="scientific">Kluyvera genomosp. 3</name>
    <dbReference type="NCBI Taxonomy" id="2774055"/>
    <lineage>
        <taxon>Bacteria</taxon>
        <taxon>Pseudomonadati</taxon>
        <taxon>Pseudomonadota</taxon>
        <taxon>Gammaproteobacteria</taxon>
        <taxon>Enterobacterales</taxon>
        <taxon>Enterobacteriaceae</taxon>
        <taxon>Kluyvera</taxon>
    </lineage>
</organism>
<evidence type="ECO:0000313" key="3">
    <source>
        <dbReference type="Proteomes" id="UP000197098"/>
    </source>
</evidence>
<accession>A0A248KLJ3</accession>
<protein>
    <submittedName>
        <fullName evidence="2">Uncharacterized protein</fullName>
    </submittedName>
</protein>
<gene>
    <name evidence="2" type="ORF">CEW81_22150</name>
</gene>
<keyword evidence="1" id="KW-0812">Transmembrane</keyword>
<dbReference type="Proteomes" id="UP000197098">
    <property type="component" value="Chromosome"/>
</dbReference>
<feature type="transmembrane region" description="Helical" evidence="1">
    <location>
        <begin position="20"/>
        <end position="40"/>
    </location>
</feature>
<name>A0A248KLJ3_9ENTR</name>
<evidence type="ECO:0000256" key="1">
    <source>
        <dbReference type="SAM" id="Phobius"/>
    </source>
</evidence>
<keyword evidence="1" id="KW-0472">Membrane</keyword>